<organism evidence="6 7">
    <name type="scientific">Luteibacter rhizovicinus</name>
    <dbReference type="NCBI Taxonomy" id="242606"/>
    <lineage>
        <taxon>Bacteria</taxon>
        <taxon>Pseudomonadati</taxon>
        <taxon>Pseudomonadota</taxon>
        <taxon>Gammaproteobacteria</taxon>
        <taxon>Lysobacterales</taxon>
        <taxon>Rhodanobacteraceae</taxon>
        <taxon>Luteibacter</taxon>
    </lineage>
</organism>
<keyword evidence="7" id="KW-1185">Reference proteome</keyword>
<dbReference type="Gene3D" id="3.40.630.10">
    <property type="entry name" value="Zn peptidases"/>
    <property type="match status" value="1"/>
</dbReference>
<dbReference type="Gene3D" id="3.50.30.30">
    <property type="match status" value="1"/>
</dbReference>
<dbReference type="Pfam" id="PF04389">
    <property type="entry name" value="Peptidase_M28"/>
    <property type="match status" value="1"/>
</dbReference>
<gene>
    <name evidence="6" type="ORF">EC912_102207</name>
</gene>
<dbReference type="SUPFAM" id="SSF52025">
    <property type="entry name" value="PA domain"/>
    <property type="match status" value="1"/>
</dbReference>
<dbReference type="PANTHER" id="PTHR10404">
    <property type="entry name" value="N-ACETYLATED-ALPHA-LINKED ACIDIC DIPEPTIDASE"/>
    <property type="match status" value="1"/>
</dbReference>
<dbReference type="InterPro" id="IPR003137">
    <property type="entry name" value="PA_domain"/>
</dbReference>
<feature type="domain" description="Transferrin receptor-like dimerisation" evidence="4">
    <location>
        <begin position="629"/>
        <end position="743"/>
    </location>
</feature>
<dbReference type="SUPFAM" id="SSF53187">
    <property type="entry name" value="Zn-dependent exopeptidases"/>
    <property type="match status" value="1"/>
</dbReference>
<evidence type="ECO:0000256" key="1">
    <source>
        <dbReference type="ARBA" id="ARBA00005634"/>
    </source>
</evidence>
<dbReference type="InterPro" id="IPR039373">
    <property type="entry name" value="Peptidase_M28B"/>
</dbReference>
<dbReference type="SUPFAM" id="SSF47672">
    <property type="entry name" value="Transferrin receptor-like dimerisation domain"/>
    <property type="match status" value="1"/>
</dbReference>
<dbReference type="EMBL" id="SMCS01000002">
    <property type="protein sequence ID" value="TCV95862.1"/>
    <property type="molecule type" value="Genomic_DNA"/>
</dbReference>
<accession>A0A4R3YTV1</accession>
<dbReference type="PANTHER" id="PTHR10404:SF46">
    <property type="entry name" value="VACUOLAR PROTEIN SORTING-ASSOCIATED PROTEIN 70"/>
    <property type="match status" value="1"/>
</dbReference>
<dbReference type="InterPro" id="IPR036757">
    <property type="entry name" value="TFR-like_dimer_dom_sf"/>
</dbReference>
<comment type="similarity">
    <text evidence="1">Belongs to the peptidase M28 family. M28B subfamily.</text>
</comment>
<dbReference type="Pfam" id="PF02225">
    <property type="entry name" value="PA"/>
    <property type="match status" value="1"/>
</dbReference>
<dbReference type="Pfam" id="PF04253">
    <property type="entry name" value="TFR_dimer"/>
    <property type="match status" value="1"/>
</dbReference>
<comment type="caution">
    <text evidence="6">The sequence shown here is derived from an EMBL/GenBank/DDBJ whole genome shotgun (WGS) entry which is preliminary data.</text>
</comment>
<dbReference type="RefSeq" id="WP_132142094.1">
    <property type="nucleotide sequence ID" value="NZ_SMCS01000002.1"/>
</dbReference>
<feature type="signal peptide" evidence="2">
    <location>
        <begin position="1"/>
        <end position="26"/>
    </location>
</feature>
<evidence type="ECO:0000259" key="4">
    <source>
        <dbReference type="Pfam" id="PF04253"/>
    </source>
</evidence>
<dbReference type="AlphaFoldDB" id="A0A4R3YTV1"/>
<keyword evidence="2" id="KW-0732">Signal</keyword>
<dbReference type="FunFam" id="3.40.630.10:FF:000101">
    <property type="entry name" value="N-acetylated alpha-linked acidic dipeptidase like 1"/>
    <property type="match status" value="1"/>
</dbReference>
<evidence type="ECO:0000313" key="7">
    <source>
        <dbReference type="Proteomes" id="UP000295645"/>
    </source>
</evidence>
<dbReference type="InterPro" id="IPR046450">
    <property type="entry name" value="PA_dom_sf"/>
</dbReference>
<dbReference type="OrthoDB" id="3646048at2"/>
<dbReference type="InterPro" id="IPR007365">
    <property type="entry name" value="TFR-like_dimer_dom"/>
</dbReference>
<proteinExistence type="inferred from homology"/>
<dbReference type="Proteomes" id="UP000295645">
    <property type="component" value="Unassembled WGS sequence"/>
</dbReference>
<evidence type="ECO:0000259" key="3">
    <source>
        <dbReference type="Pfam" id="PF02225"/>
    </source>
</evidence>
<feature type="chain" id="PRO_5020723999" evidence="2">
    <location>
        <begin position="27"/>
        <end position="755"/>
    </location>
</feature>
<evidence type="ECO:0000259" key="5">
    <source>
        <dbReference type="Pfam" id="PF04389"/>
    </source>
</evidence>
<evidence type="ECO:0000313" key="6">
    <source>
        <dbReference type="EMBL" id="TCV95862.1"/>
    </source>
</evidence>
<sequence length="755" mass="82566">MIRSFHPSRSIAATAILLLTAITAWAQESTQVSPPYGFIGAHGEQQRALERRVDAGIESADLDGWLKRLTSAPNHIGSIHNKENADYIASQFRQFGWDTRVETFRVLVAYPDRQKFELLGEHPYAANFTEPAVEGDPDTTQRKDVLPGMEAYSADGDVSAPLIYVNQGLTADYDELARTGLDVKGKIVLVRSSGAGRWVKPRLAEKHGAVGIVIFSDPGEDGYVKGDVYPQGAWRTPRTIQRGTLGIDDTLDARAGARIQAQKKLPGQSIPVVTIGYGDAEVFLRALGGPQVPSRWQGGLPFAYHIGGSGARAHLAVTSDWHWETLYNVIATLRGSDEPDQWVLRGVHHDAWVFGAWDPLAGTTAMLAEAKAIGELYRQGVKPRRTLVFASWDGEELGILGSRAWTDKHADELRRKAVFYLNNDTTSRGFLSAAGAPALARLIGGVAADVRDPETGASVENRLRAKLAVASGEGKGPDPANDLPLSPLGTGSDFVAFTHHLGIPSLHVRYGYDRDGDEQSVPVYHSLYDSYTHYQRFGDPGLKYIDALAKTDARVVLRVANADLLPWRYTDQANVLGKDIDALQAYNRKLGEQARKHNALLDSHAYALAAVSWRGQTEPGRLEDDVPVIDLSALRDAQRRFADSAQAYDRAYASYEDTGTSAGTKTLRRANDALRQVEPALLGEGLSGRPWYRHLLAAPSLKEGYEVSTLPAIRDALDQRKWSDARTAVTRTAQAVEEASRRLAAATDALRPDTR</sequence>
<dbReference type="InterPro" id="IPR007484">
    <property type="entry name" value="Peptidase_M28"/>
</dbReference>
<protein>
    <submittedName>
        <fullName evidence="6">N-acetylated-alpha-linked acidic dipeptidase</fullName>
    </submittedName>
</protein>
<evidence type="ECO:0000256" key="2">
    <source>
        <dbReference type="SAM" id="SignalP"/>
    </source>
</evidence>
<name>A0A4R3YTV1_9GAMM</name>
<reference evidence="6 7" key="1">
    <citation type="submission" date="2019-03" db="EMBL/GenBank/DDBJ databases">
        <title>Above-ground endophytic microbial communities from plants in different locations in the United States.</title>
        <authorList>
            <person name="Frank C."/>
        </authorList>
    </citation>
    <scope>NUCLEOTIDE SEQUENCE [LARGE SCALE GENOMIC DNA]</scope>
    <source>
        <strain evidence="6 7">LP_13_YM</strain>
    </source>
</reference>
<feature type="domain" description="Peptidase M28" evidence="5">
    <location>
        <begin position="328"/>
        <end position="534"/>
    </location>
</feature>
<dbReference type="Gene3D" id="1.20.930.40">
    <property type="entry name" value="Transferrin receptor-like, dimerisation domain"/>
    <property type="match status" value="1"/>
</dbReference>
<feature type="domain" description="PA" evidence="3">
    <location>
        <begin position="158"/>
        <end position="226"/>
    </location>
</feature>